<dbReference type="RefSeq" id="WP_139231137.1">
    <property type="nucleotide sequence ID" value="NZ_FOZS01000001.1"/>
</dbReference>
<feature type="transmembrane region" description="Helical" evidence="2">
    <location>
        <begin position="133"/>
        <end position="153"/>
    </location>
</feature>
<gene>
    <name evidence="4" type="ORF">SAMN04488556_1006</name>
</gene>
<protein>
    <recommendedName>
        <fullName evidence="3">DUF7344 domain-containing protein</fullName>
    </recommendedName>
</protein>
<evidence type="ECO:0000256" key="1">
    <source>
        <dbReference type="SAM" id="MobiDB-lite"/>
    </source>
</evidence>
<keyword evidence="2" id="KW-0812">Transmembrane</keyword>
<dbReference type="InterPro" id="IPR055768">
    <property type="entry name" value="DUF7344"/>
</dbReference>
<evidence type="ECO:0000313" key="5">
    <source>
        <dbReference type="Proteomes" id="UP000199199"/>
    </source>
</evidence>
<evidence type="ECO:0000259" key="3">
    <source>
        <dbReference type="Pfam" id="PF24035"/>
    </source>
</evidence>
<feature type="transmembrane region" description="Helical" evidence="2">
    <location>
        <begin position="159"/>
        <end position="178"/>
    </location>
</feature>
<sequence>MSTLKQQQPERTDTQYRGGENTRIGRETAYQALSNKRRRFIVHYLLRERTPVSLRTLSKQVAAWENAVPPSQVTSKQRKRAYTALHQAHLPKLDKMGIIEYDTREMVAHPTAKLETLQVYIDVVPEDDVPWSVFYIGIAFVFGASATLGWLGLPPFGLFPGHLWALIGSLTVAAMGAVHTYRDRRHEFAIEAPPPEVERSDSR</sequence>
<keyword evidence="5" id="KW-1185">Reference proteome</keyword>
<feature type="region of interest" description="Disordered" evidence="1">
    <location>
        <begin position="1"/>
        <end position="21"/>
    </location>
</feature>
<name>A0A1I6Q5Y0_9EURY</name>
<proteinExistence type="predicted"/>
<dbReference type="OrthoDB" id="331021at2157"/>
<reference evidence="5" key="1">
    <citation type="submission" date="2016-10" db="EMBL/GenBank/DDBJ databases">
        <authorList>
            <person name="Varghese N."/>
            <person name="Submissions S."/>
        </authorList>
    </citation>
    <scope>NUCLEOTIDE SEQUENCE [LARGE SCALE GENOMIC DNA]</scope>
    <source>
        <strain evidence="5">DSM 22427</strain>
    </source>
</reference>
<evidence type="ECO:0000313" key="4">
    <source>
        <dbReference type="EMBL" id="SFS47866.1"/>
    </source>
</evidence>
<keyword evidence="2" id="KW-1133">Transmembrane helix</keyword>
<organism evidence="4 5">
    <name type="scientific">Halostagnicola kamekurae</name>
    <dbReference type="NCBI Taxonomy" id="619731"/>
    <lineage>
        <taxon>Archaea</taxon>
        <taxon>Methanobacteriati</taxon>
        <taxon>Methanobacteriota</taxon>
        <taxon>Stenosarchaea group</taxon>
        <taxon>Halobacteria</taxon>
        <taxon>Halobacteriales</taxon>
        <taxon>Natrialbaceae</taxon>
        <taxon>Halostagnicola</taxon>
    </lineage>
</organism>
<dbReference type="AlphaFoldDB" id="A0A1I6Q5Y0"/>
<dbReference type="EMBL" id="FOZS01000001">
    <property type="protein sequence ID" value="SFS47866.1"/>
    <property type="molecule type" value="Genomic_DNA"/>
</dbReference>
<dbReference type="Proteomes" id="UP000199199">
    <property type="component" value="Unassembled WGS sequence"/>
</dbReference>
<dbReference type="Pfam" id="PF24035">
    <property type="entry name" value="DUF7344"/>
    <property type="match status" value="1"/>
</dbReference>
<evidence type="ECO:0000256" key="2">
    <source>
        <dbReference type="SAM" id="Phobius"/>
    </source>
</evidence>
<feature type="domain" description="DUF7344" evidence="3">
    <location>
        <begin position="30"/>
        <end position="106"/>
    </location>
</feature>
<accession>A0A1I6Q5Y0</accession>
<keyword evidence="2" id="KW-0472">Membrane</keyword>